<dbReference type="Proteomes" id="UP000186817">
    <property type="component" value="Unassembled WGS sequence"/>
</dbReference>
<accession>A0A1Q9CWP2</accession>
<dbReference type="AlphaFoldDB" id="A0A1Q9CWP2"/>
<comment type="caution">
    <text evidence="2">The sequence shown here is derived from an EMBL/GenBank/DDBJ whole genome shotgun (WGS) entry which is preliminary data.</text>
</comment>
<dbReference type="EMBL" id="LSRX01000866">
    <property type="protein sequence ID" value="OLP87327.1"/>
    <property type="molecule type" value="Genomic_DNA"/>
</dbReference>
<organism evidence="2 3">
    <name type="scientific">Symbiodinium microadriaticum</name>
    <name type="common">Dinoflagellate</name>
    <name type="synonym">Zooxanthella microadriatica</name>
    <dbReference type="NCBI Taxonomy" id="2951"/>
    <lineage>
        <taxon>Eukaryota</taxon>
        <taxon>Sar</taxon>
        <taxon>Alveolata</taxon>
        <taxon>Dinophyceae</taxon>
        <taxon>Suessiales</taxon>
        <taxon>Symbiodiniaceae</taxon>
        <taxon>Symbiodinium</taxon>
    </lineage>
</organism>
<evidence type="ECO:0000313" key="3">
    <source>
        <dbReference type="Proteomes" id="UP000186817"/>
    </source>
</evidence>
<proteinExistence type="predicted"/>
<evidence type="ECO:0000256" key="1">
    <source>
        <dbReference type="SAM" id="MobiDB-lite"/>
    </source>
</evidence>
<dbReference type="InterPro" id="IPR029058">
    <property type="entry name" value="AB_hydrolase_fold"/>
</dbReference>
<gene>
    <name evidence="2" type="ORF">AK812_SmicGene31458</name>
</gene>
<evidence type="ECO:0000313" key="2">
    <source>
        <dbReference type="EMBL" id="OLP87327.1"/>
    </source>
</evidence>
<name>A0A1Q9CWP2_SYMMI</name>
<sequence>MARFWRVVGGERGGLLVRSGRELASAEKEGRLASQSILEELEVIGGRLRYRLHRGEGPSEGWVSLKLKDKDLVVPADTRETGKRFDAAAPIPELLCVQASDTHGTLRDVQGSLSEIEQGAWKKLRESDHKNEKSDLSSFEQSIKDLLYLAWKRENRKRVVLLLAKLLQFSSEKSWDRAARIVCQQLCLVCWASSMVDVEYYAFRDSESPIVVVCGFGGSHLDDLQPAIDRWTQSGAGVLAFGPARVGRDDMLDSIFSKLVSVLEDRAVIFHFFSDGGFGMARSLLGKWEESWQKGEVRQSPGESIKCMISDGAGLLPHEAIAVDEESTDMEDPMGPSRAESDADKQTTDNALGFFTGCGLNMLMTFGACQAFHEEPANSFGKTLIATANSRKLGGELASAPRGPVLAIWRLLREIPTLIVASRGDKIVPIERSELLAKWLRELPNRVLSQAQRWQDANILGQDGTAVRMLTLDKAMHCRGMVSHAKEYWEGVDGLVMDCLS</sequence>
<reference evidence="2 3" key="1">
    <citation type="submission" date="2016-02" db="EMBL/GenBank/DDBJ databases">
        <title>Genome analysis of coral dinoflagellate symbionts highlights evolutionary adaptations to a symbiotic lifestyle.</title>
        <authorList>
            <person name="Aranda M."/>
            <person name="Li Y."/>
            <person name="Liew Y.J."/>
            <person name="Baumgarten S."/>
            <person name="Simakov O."/>
            <person name="Wilson M."/>
            <person name="Piel J."/>
            <person name="Ashoor H."/>
            <person name="Bougouffa S."/>
            <person name="Bajic V.B."/>
            <person name="Ryu T."/>
            <person name="Ravasi T."/>
            <person name="Bayer T."/>
            <person name="Micklem G."/>
            <person name="Kim H."/>
            <person name="Bhak J."/>
            <person name="Lajeunesse T.C."/>
            <person name="Voolstra C.R."/>
        </authorList>
    </citation>
    <scope>NUCLEOTIDE SEQUENCE [LARGE SCALE GENOMIC DNA]</scope>
    <source>
        <strain evidence="2 3">CCMP2467</strain>
    </source>
</reference>
<dbReference type="OrthoDB" id="429315at2759"/>
<protein>
    <submittedName>
        <fullName evidence="2">Uncharacterized protein</fullName>
    </submittedName>
</protein>
<feature type="region of interest" description="Disordered" evidence="1">
    <location>
        <begin position="326"/>
        <end position="346"/>
    </location>
</feature>
<dbReference type="SUPFAM" id="SSF53474">
    <property type="entry name" value="alpha/beta-Hydrolases"/>
    <property type="match status" value="1"/>
</dbReference>
<keyword evidence="3" id="KW-1185">Reference proteome</keyword>